<dbReference type="Proteomes" id="UP000638648">
    <property type="component" value="Unassembled WGS sequence"/>
</dbReference>
<organism evidence="1 2">
    <name type="scientific">Actinopolymorpha pittospori</name>
    <dbReference type="NCBI Taxonomy" id="648752"/>
    <lineage>
        <taxon>Bacteria</taxon>
        <taxon>Bacillati</taxon>
        <taxon>Actinomycetota</taxon>
        <taxon>Actinomycetes</taxon>
        <taxon>Propionibacteriales</taxon>
        <taxon>Actinopolymorphaceae</taxon>
        <taxon>Actinopolymorpha</taxon>
    </lineage>
</organism>
<proteinExistence type="predicted"/>
<accession>A0A927MVZ3</accession>
<dbReference type="AlphaFoldDB" id="A0A927MVZ3"/>
<evidence type="ECO:0000313" key="2">
    <source>
        <dbReference type="Proteomes" id="UP000638648"/>
    </source>
</evidence>
<name>A0A927MVZ3_9ACTN</name>
<comment type="caution">
    <text evidence="1">The sequence shown here is derived from an EMBL/GenBank/DDBJ whole genome shotgun (WGS) entry which is preliminary data.</text>
</comment>
<keyword evidence="2" id="KW-1185">Reference proteome</keyword>
<evidence type="ECO:0000313" key="1">
    <source>
        <dbReference type="EMBL" id="MBE1604300.1"/>
    </source>
</evidence>
<sequence length="117" mass="12848">MKQRPDLENALESILVDAYGDAEHYTAFLTVIEDEAQLPVSAKLLGTPVTVTGFDYLDDARGVIATCKGPDGVGEVALADLAFPPETVIAWIHAAYRFHLGLRPFPVKPRPDWSWPN</sequence>
<dbReference type="RefSeq" id="WP_192748870.1">
    <property type="nucleotide sequence ID" value="NZ_BAABJL010000045.1"/>
</dbReference>
<dbReference type="EMBL" id="JADBEM010000001">
    <property type="protein sequence ID" value="MBE1604300.1"/>
    <property type="molecule type" value="Genomic_DNA"/>
</dbReference>
<gene>
    <name evidence="1" type="ORF">HEB94_001148</name>
</gene>
<protein>
    <submittedName>
        <fullName evidence="1">Uncharacterized protein</fullName>
    </submittedName>
</protein>
<reference evidence="1" key="1">
    <citation type="submission" date="2020-10" db="EMBL/GenBank/DDBJ databases">
        <title>Sequencing the genomes of 1000 actinobacteria strains.</title>
        <authorList>
            <person name="Klenk H.-P."/>
        </authorList>
    </citation>
    <scope>NUCLEOTIDE SEQUENCE</scope>
    <source>
        <strain evidence="1">DSM 45354</strain>
    </source>
</reference>